<accession>A0ABV0JFF7</accession>
<dbReference type="RefSeq" id="WP_190441460.1">
    <property type="nucleotide sequence ID" value="NZ_JAMPKM010000030.1"/>
</dbReference>
<reference evidence="1 2" key="1">
    <citation type="submission" date="2022-04" db="EMBL/GenBank/DDBJ databases">
        <title>Positive selection, recombination, and allopatry shape intraspecific diversity of widespread and dominant cyanobacteria.</title>
        <authorList>
            <person name="Wei J."/>
            <person name="Shu W."/>
            <person name="Hu C."/>
        </authorList>
    </citation>
    <scope>NUCLEOTIDE SEQUENCE [LARGE SCALE GENOMIC DNA]</scope>
    <source>
        <strain evidence="1 2">GB2-A4</strain>
    </source>
</reference>
<evidence type="ECO:0000313" key="1">
    <source>
        <dbReference type="EMBL" id="MEP0820470.1"/>
    </source>
</evidence>
<name>A0ABV0JFF7_9CYAN</name>
<comment type="caution">
    <text evidence="1">The sequence shown here is derived from an EMBL/GenBank/DDBJ whole genome shotgun (WGS) entry which is preliminary data.</text>
</comment>
<dbReference type="EMBL" id="JAMPKM010000030">
    <property type="protein sequence ID" value="MEP0820470.1"/>
    <property type="molecule type" value="Genomic_DNA"/>
</dbReference>
<dbReference type="Proteomes" id="UP001464891">
    <property type="component" value="Unassembled WGS sequence"/>
</dbReference>
<sequence length="234" mass="26545">MSSVEQLELQLWASLSEATEVPEAAELDQLWQLLDLTLVDQETPKQLAIAAEAIAQITEVFQERSVQMFEELEAATSEEGPVMPTDAFDRYVHQSMQVDLEQFIEPPLSWARKVPQRSPWNSVENERSVVGELDQAALLQVLDEQMSQDPGLTEAEVFNRALGVAHEEDMTAWVEAINYWMQASARSSVSLLELQRSLEMPLVQVWLALLLGDCPLEQRGEFYEAQQVWVVEVK</sequence>
<evidence type="ECO:0000313" key="2">
    <source>
        <dbReference type="Proteomes" id="UP001464891"/>
    </source>
</evidence>
<gene>
    <name evidence="1" type="ORF">NC998_25575</name>
</gene>
<keyword evidence="2" id="KW-1185">Reference proteome</keyword>
<protein>
    <submittedName>
        <fullName evidence="1">Uncharacterized protein</fullName>
    </submittedName>
</protein>
<proteinExistence type="predicted"/>
<organism evidence="1 2">
    <name type="scientific">Trichocoleus desertorum GB2-A4</name>
    <dbReference type="NCBI Taxonomy" id="2933944"/>
    <lineage>
        <taxon>Bacteria</taxon>
        <taxon>Bacillati</taxon>
        <taxon>Cyanobacteriota</taxon>
        <taxon>Cyanophyceae</taxon>
        <taxon>Leptolyngbyales</taxon>
        <taxon>Trichocoleusaceae</taxon>
        <taxon>Trichocoleus</taxon>
    </lineage>
</organism>